<gene>
    <name evidence="1" type="ORF">DES53_11296</name>
</gene>
<organism evidence="1 2">
    <name type="scientific">Roseimicrobium gellanilyticum</name>
    <dbReference type="NCBI Taxonomy" id="748857"/>
    <lineage>
        <taxon>Bacteria</taxon>
        <taxon>Pseudomonadati</taxon>
        <taxon>Verrucomicrobiota</taxon>
        <taxon>Verrucomicrobiia</taxon>
        <taxon>Verrucomicrobiales</taxon>
        <taxon>Verrucomicrobiaceae</taxon>
        <taxon>Roseimicrobium</taxon>
    </lineage>
</organism>
<comment type="caution">
    <text evidence="1">The sequence shown here is derived from an EMBL/GenBank/DDBJ whole genome shotgun (WGS) entry which is preliminary data.</text>
</comment>
<dbReference type="Proteomes" id="UP000253426">
    <property type="component" value="Unassembled WGS sequence"/>
</dbReference>
<protein>
    <submittedName>
        <fullName evidence="1">Uncharacterized protein</fullName>
    </submittedName>
</protein>
<proteinExistence type="predicted"/>
<reference evidence="1 2" key="1">
    <citation type="submission" date="2018-06" db="EMBL/GenBank/DDBJ databases">
        <title>Genomic Encyclopedia of Type Strains, Phase IV (KMG-IV): sequencing the most valuable type-strain genomes for metagenomic binning, comparative biology and taxonomic classification.</title>
        <authorList>
            <person name="Goeker M."/>
        </authorList>
    </citation>
    <scope>NUCLEOTIDE SEQUENCE [LARGE SCALE GENOMIC DNA]</scope>
    <source>
        <strain evidence="1 2">DSM 25532</strain>
    </source>
</reference>
<sequence length="322" mass="36849">MLRALGTAVPDDGTDLPKEERIKNARATFCALYRPLIVVVGSGTTGMQPDWVEDFAQWMLVQLLYHDKKQDELMRKVVTDFCPCDEQGNRRRFAPYLSGYISNKARDFVKRRLEDAHRNLPLDAPFAPDKSLTLLDVTPWDDPREDTERKEVLRLRLCAVIIRRATGAPGTLKGGKEKQAQQNHNGLRVDMRLLHARSINTSSEELASEMRSTPNSIDVQRAKARRWLEADLREISEEEARPLWKNWLCRRAIQYLLGQGQLIEADITALRNRLDARFLDRRLKARQLIEETMGIIQAAWMDHPFEAALSPDFGCFSAPATP</sequence>
<keyword evidence="2" id="KW-1185">Reference proteome</keyword>
<evidence type="ECO:0000313" key="2">
    <source>
        <dbReference type="Proteomes" id="UP000253426"/>
    </source>
</evidence>
<dbReference type="EMBL" id="QNRR01000012">
    <property type="protein sequence ID" value="RBP38098.1"/>
    <property type="molecule type" value="Genomic_DNA"/>
</dbReference>
<evidence type="ECO:0000313" key="1">
    <source>
        <dbReference type="EMBL" id="RBP38098.1"/>
    </source>
</evidence>
<accession>A0A366H917</accession>
<dbReference type="RefSeq" id="WP_113961226.1">
    <property type="nucleotide sequence ID" value="NZ_QNRR01000012.1"/>
</dbReference>
<name>A0A366H917_9BACT</name>
<dbReference type="AlphaFoldDB" id="A0A366H917"/>